<reference evidence="1 2" key="1">
    <citation type="submission" date="2018-08" db="EMBL/GenBank/DDBJ databases">
        <title>Fibrisoma montanum sp. nov., isolated from Danxia mountain soil.</title>
        <authorList>
            <person name="Huang Y."/>
        </authorList>
    </citation>
    <scope>NUCLEOTIDE SEQUENCE [LARGE SCALE GENOMIC DNA]</scope>
    <source>
        <strain evidence="1 2">HYT19</strain>
    </source>
</reference>
<organism evidence="1 2">
    <name type="scientific">Fibrisoma montanum</name>
    <dbReference type="NCBI Taxonomy" id="2305895"/>
    <lineage>
        <taxon>Bacteria</taxon>
        <taxon>Pseudomonadati</taxon>
        <taxon>Bacteroidota</taxon>
        <taxon>Cytophagia</taxon>
        <taxon>Cytophagales</taxon>
        <taxon>Spirosomataceae</taxon>
        <taxon>Fibrisoma</taxon>
    </lineage>
</organism>
<name>A0A418MBS3_9BACT</name>
<evidence type="ECO:0000313" key="2">
    <source>
        <dbReference type="Proteomes" id="UP000283523"/>
    </source>
</evidence>
<sequence length="59" mass="6749">MSYQIGRFPGADVNQTLTETCILLNKAGYRVVFKKRTQYVMDILAGIARIVRLPDHPLR</sequence>
<dbReference type="AlphaFoldDB" id="A0A418MBS3"/>
<dbReference type="Proteomes" id="UP000283523">
    <property type="component" value="Unassembled WGS sequence"/>
</dbReference>
<comment type="caution">
    <text evidence="1">The sequence shown here is derived from an EMBL/GenBank/DDBJ whole genome shotgun (WGS) entry which is preliminary data.</text>
</comment>
<dbReference type="EMBL" id="QXED01000003">
    <property type="protein sequence ID" value="RIV23776.1"/>
    <property type="molecule type" value="Genomic_DNA"/>
</dbReference>
<keyword evidence="2" id="KW-1185">Reference proteome</keyword>
<evidence type="ECO:0000313" key="1">
    <source>
        <dbReference type="EMBL" id="RIV23776.1"/>
    </source>
</evidence>
<accession>A0A418MBS3</accession>
<protein>
    <submittedName>
        <fullName evidence="1">Uncharacterized protein</fullName>
    </submittedName>
</protein>
<proteinExistence type="predicted"/>
<dbReference type="RefSeq" id="WP_119667992.1">
    <property type="nucleotide sequence ID" value="NZ_QXED01000003.1"/>
</dbReference>
<gene>
    <name evidence="1" type="ORF">DYU11_12445</name>
</gene>